<sequence length="85" mass="9488">MSEDLYSDDDETPRIEIDNVVIKELHFSFEVTADFACREIGGGNELSGHVKFLLDNLPAKNSLLDVKALIRREIAARIAQAAQEN</sequence>
<name>A0ABQ6VS94_9PROT</name>
<dbReference type="Proteomes" id="UP000427842">
    <property type="component" value="Unassembled WGS sequence"/>
</dbReference>
<evidence type="ECO:0000313" key="2">
    <source>
        <dbReference type="Proteomes" id="UP000427842"/>
    </source>
</evidence>
<protein>
    <submittedName>
        <fullName evidence="1">Uncharacterized protein</fullName>
    </submittedName>
</protein>
<dbReference type="EMBL" id="QYAZ01000001">
    <property type="protein sequence ID" value="KAB8123064.1"/>
    <property type="molecule type" value="Genomic_DNA"/>
</dbReference>
<keyword evidence="2" id="KW-1185">Reference proteome</keyword>
<reference evidence="1 2" key="1">
    <citation type="submission" date="2018-09" db="EMBL/GenBank/DDBJ databases">
        <title>Genome sequence and characterization of the bcs clusters for the production of nanocellulose from the low pH resistant strain Komagataeibacter medellinensis ID13488.</title>
        <authorList>
            <person name="Hernandez-Arriaga A.M."/>
            <person name="Del Cerro C."/>
            <person name="Urbina L."/>
            <person name="Eceiza A."/>
            <person name="Retegi A."/>
            <person name="Prieto M.A."/>
        </authorList>
    </citation>
    <scope>NUCLEOTIDE SEQUENCE [LARGE SCALE GENOMIC DNA]</scope>
    <source>
        <strain evidence="1 2">ID13488</strain>
    </source>
</reference>
<organism evidence="1 2">
    <name type="scientific">Komagataeibacter medellinensis</name>
    <dbReference type="NCBI Taxonomy" id="1177712"/>
    <lineage>
        <taxon>Bacteria</taxon>
        <taxon>Pseudomonadati</taxon>
        <taxon>Pseudomonadota</taxon>
        <taxon>Alphaproteobacteria</taxon>
        <taxon>Acetobacterales</taxon>
        <taxon>Acetobacteraceae</taxon>
        <taxon>Komagataeibacter</taxon>
    </lineage>
</organism>
<comment type="caution">
    <text evidence="1">The sequence shown here is derived from an EMBL/GenBank/DDBJ whole genome shotgun (WGS) entry which is preliminary data.</text>
</comment>
<proteinExistence type="predicted"/>
<evidence type="ECO:0000313" key="1">
    <source>
        <dbReference type="EMBL" id="KAB8123064.1"/>
    </source>
</evidence>
<accession>A0ABQ6VS94</accession>
<gene>
    <name evidence="1" type="ORF">D3W54_01200</name>
</gene>